<dbReference type="InterPro" id="IPR000182">
    <property type="entry name" value="GNAT_dom"/>
</dbReference>
<feature type="domain" description="N-acetyltransferase" evidence="1">
    <location>
        <begin position="28"/>
        <end position="191"/>
    </location>
</feature>
<dbReference type="RefSeq" id="WP_263569274.1">
    <property type="nucleotide sequence ID" value="NZ_JAJIRN010000001.1"/>
</dbReference>
<dbReference type="InterPro" id="IPR016181">
    <property type="entry name" value="Acyl_CoA_acyltransferase"/>
</dbReference>
<sequence length="208" mass="22464">MVLTEDFDVASASAQVLAAFAASATARLLLREPRADDLDAVFELHADPVCTRCSASATLGRRDEAQALLQGWLAHWQTHGFGYWVISAREQPDAVIGFGGVMHKTIDGISGPYLYFRFRPQAWGQGFASEMALRALDLSFTVLKQAQVLAIVLPANTPSRKTLERIGMLLKSALADVPGQPPSLVYELTALRFAGLPKVQPAPTPFGA</sequence>
<dbReference type="EMBL" id="JAJIRN010000001">
    <property type="protein sequence ID" value="MCV2366636.1"/>
    <property type="molecule type" value="Genomic_DNA"/>
</dbReference>
<proteinExistence type="predicted"/>
<dbReference type="PANTHER" id="PTHR43792">
    <property type="entry name" value="GNAT FAMILY, PUTATIVE (AFU_ORTHOLOGUE AFUA_3G00765)-RELATED-RELATED"/>
    <property type="match status" value="1"/>
</dbReference>
<organism evidence="2 3">
    <name type="scientific">Roseateles oligotrophus</name>
    <dbReference type="NCBI Taxonomy" id="1769250"/>
    <lineage>
        <taxon>Bacteria</taxon>
        <taxon>Pseudomonadati</taxon>
        <taxon>Pseudomonadota</taxon>
        <taxon>Betaproteobacteria</taxon>
        <taxon>Burkholderiales</taxon>
        <taxon>Sphaerotilaceae</taxon>
        <taxon>Roseateles</taxon>
    </lineage>
</organism>
<dbReference type="InterPro" id="IPR051531">
    <property type="entry name" value="N-acetyltransferase"/>
</dbReference>
<dbReference type="Proteomes" id="UP001209701">
    <property type="component" value="Unassembled WGS sequence"/>
</dbReference>
<gene>
    <name evidence="2" type="ORF">LNV07_00780</name>
</gene>
<name>A0ABT2Y8L3_9BURK</name>
<comment type="caution">
    <text evidence="2">The sequence shown here is derived from an EMBL/GenBank/DDBJ whole genome shotgun (WGS) entry which is preliminary data.</text>
</comment>
<evidence type="ECO:0000313" key="3">
    <source>
        <dbReference type="Proteomes" id="UP001209701"/>
    </source>
</evidence>
<dbReference type="PANTHER" id="PTHR43792:SF1">
    <property type="entry name" value="N-ACETYLTRANSFERASE DOMAIN-CONTAINING PROTEIN"/>
    <property type="match status" value="1"/>
</dbReference>
<evidence type="ECO:0000259" key="1">
    <source>
        <dbReference type="PROSITE" id="PS51186"/>
    </source>
</evidence>
<dbReference type="Gene3D" id="3.40.630.30">
    <property type="match status" value="1"/>
</dbReference>
<dbReference type="Pfam" id="PF13302">
    <property type="entry name" value="Acetyltransf_3"/>
    <property type="match status" value="1"/>
</dbReference>
<evidence type="ECO:0000313" key="2">
    <source>
        <dbReference type="EMBL" id="MCV2366636.1"/>
    </source>
</evidence>
<protein>
    <submittedName>
        <fullName evidence="2">GNAT family N-acetyltransferase</fullName>
    </submittedName>
</protein>
<dbReference type="PROSITE" id="PS51186">
    <property type="entry name" value="GNAT"/>
    <property type="match status" value="1"/>
</dbReference>
<keyword evidence="3" id="KW-1185">Reference proteome</keyword>
<dbReference type="SUPFAM" id="SSF55729">
    <property type="entry name" value="Acyl-CoA N-acyltransferases (Nat)"/>
    <property type="match status" value="1"/>
</dbReference>
<accession>A0ABT2Y8L3</accession>
<reference evidence="2 3" key="1">
    <citation type="submission" date="2021-11" db="EMBL/GenBank/DDBJ databases">
        <authorList>
            <person name="Liang Q."/>
            <person name="Mou H."/>
            <person name="Liu Z."/>
        </authorList>
    </citation>
    <scope>NUCLEOTIDE SEQUENCE [LARGE SCALE GENOMIC DNA]</scope>
    <source>
        <strain evidence="2 3">CHU3</strain>
    </source>
</reference>